<feature type="chain" id="PRO_5045870410" evidence="1">
    <location>
        <begin position="22"/>
        <end position="229"/>
    </location>
</feature>
<evidence type="ECO:0000313" key="3">
    <source>
        <dbReference type="Proteomes" id="UP001408356"/>
    </source>
</evidence>
<name>A0ABR2UZF3_9PEZI</name>
<evidence type="ECO:0000313" key="2">
    <source>
        <dbReference type="EMBL" id="KAK9419956.1"/>
    </source>
</evidence>
<feature type="signal peptide" evidence="1">
    <location>
        <begin position="1"/>
        <end position="21"/>
    </location>
</feature>
<organism evidence="2 3">
    <name type="scientific">Seiridium unicorne</name>
    <dbReference type="NCBI Taxonomy" id="138068"/>
    <lineage>
        <taxon>Eukaryota</taxon>
        <taxon>Fungi</taxon>
        <taxon>Dikarya</taxon>
        <taxon>Ascomycota</taxon>
        <taxon>Pezizomycotina</taxon>
        <taxon>Sordariomycetes</taxon>
        <taxon>Xylariomycetidae</taxon>
        <taxon>Amphisphaeriales</taxon>
        <taxon>Sporocadaceae</taxon>
        <taxon>Seiridium</taxon>
    </lineage>
</organism>
<reference evidence="2 3" key="1">
    <citation type="journal article" date="2024" name="J. Plant Pathol.">
        <title>Sequence and assembly of the genome of Seiridium unicorne, isolate CBS 538.82, causal agent of cypress canker disease.</title>
        <authorList>
            <person name="Scali E."/>
            <person name="Rocca G.D."/>
            <person name="Danti R."/>
            <person name="Garbelotto M."/>
            <person name="Barberini S."/>
            <person name="Baroncelli R."/>
            <person name="Emiliani G."/>
        </authorList>
    </citation>
    <scope>NUCLEOTIDE SEQUENCE [LARGE SCALE GENOMIC DNA]</scope>
    <source>
        <strain evidence="2 3">BM-138-508</strain>
    </source>
</reference>
<protein>
    <submittedName>
        <fullName evidence="2">Uncharacterized protein</fullName>
    </submittedName>
</protein>
<gene>
    <name evidence="2" type="ORF">SUNI508_06962</name>
</gene>
<comment type="caution">
    <text evidence="2">The sequence shown here is derived from an EMBL/GenBank/DDBJ whole genome shotgun (WGS) entry which is preliminary data.</text>
</comment>
<dbReference type="EMBL" id="JARVKF010000279">
    <property type="protein sequence ID" value="KAK9419956.1"/>
    <property type="molecule type" value="Genomic_DNA"/>
</dbReference>
<accession>A0ABR2UZF3</accession>
<evidence type="ECO:0000256" key="1">
    <source>
        <dbReference type="SAM" id="SignalP"/>
    </source>
</evidence>
<keyword evidence="1" id="KW-0732">Signal</keyword>
<keyword evidence="3" id="KW-1185">Reference proteome</keyword>
<sequence>MYKQFLSAFTALAWGASTVVAIEHGEYGNYAGLEVRWQQVGPEAFTGVPADKWDDAVHKRDDQVLDMTNFKRTLHPEDVGIQWFESRDALDKLQDRNFNQKCQAVVRCVKNGAVNVVAVGQNLWVQYATAAAAKKGYKNVMDFLNQPFWANAGGVAIAGIVSGQTNAALAGTSCSTTASANDTLGAVIAAAVASNPEGQTLNIQVTGDSSGFTLNISAGPTNTHPSTSC</sequence>
<dbReference type="Proteomes" id="UP001408356">
    <property type="component" value="Unassembled WGS sequence"/>
</dbReference>
<proteinExistence type="predicted"/>